<evidence type="ECO:0000313" key="11">
    <source>
        <dbReference type="EMBL" id="CAH0726154.1"/>
    </source>
</evidence>
<dbReference type="Pfam" id="PF03567">
    <property type="entry name" value="Sulfotransfer_2"/>
    <property type="match status" value="1"/>
</dbReference>
<evidence type="ECO:0000256" key="8">
    <source>
        <dbReference type="ARBA" id="ARBA00023180"/>
    </source>
</evidence>
<accession>A0A8J9UWH9</accession>
<evidence type="ECO:0000256" key="9">
    <source>
        <dbReference type="RuleBase" id="RU364020"/>
    </source>
</evidence>
<evidence type="ECO:0000256" key="3">
    <source>
        <dbReference type="ARBA" id="ARBA00022679"/>
    </source>
</evidence>
<dbReference type="GO" id="GO:0008146">
    <property type="term" value="F:sulfotransferase activity"/>
    <property type="evidence" value="ECO:0007669"/>
    <property type="project" value="InterPro"/>
</dbReference>
<dbReference type="OrthoDB" id="2019940at2759"/>
<reference evidence="11" key="1">
    <citation type="submission" date="2021-12" db="EMBL/GenBank/DDBJ databases">
        <authorList>
            <person name="Martin H S."/>
        </authorList>
    </citation>
    <scope>NUCLEOTIDE SEQUENCE</scope>
</reference>
<keyword evidence="8 9" id="KW-0325">Glycoprotein</keyword>
<gene>
    <name evidence="11" type="ORF">BINO364_LOCUS11649</name>
</gene>
<feature type="signal peptide" evidence="10">
    <location>
        <begin position="1"/>
        <end position="20"/>
    </location>
</feature>
<comment type="subcellular location">
    <subcellularLocation>
        <location evidence="1 9">Golgi apparatus membrane</location>
        <topology evidence="1 9">Single-pass type II membrane protein</topology>
    </subcellularLocation>
</comment>
<keyword evidence="9" id="KW-0119">Carbohydrate metabolism</keyword>
<evidence type="ECO:0000256" key="6">
    <source>
        <dbReference type="ARBA" id="ARBA00023034"/>
    </source>
</evidence>
<dbReference type="InterPro" id="IPR005331">
    <property type="entry name" value="Sulfotransferase"/>
</dbReference>
<keyword evidence="3 9" id="KW-0808">Transferase</keyword>
<evidence type="ECO:0000313" key="12">
    <source>
        <dbReference type="Proteomes" id="UP000838878"/>
    </source>
</evidence>
<dbReference type="GO" id="GO:0016051">
    <property type="term" value="P:carbohydrate biosynthetic process"/>
    <property type="evidence" value="ECO:0007669"/>
    <property type="project" value="InterPro"/>
</dbReference>
<evidence type="ECO:0000256" key="7">
    <source>
        <dbReference type="ARBA" id="ARBA00023136"/>
    </source>
</evidence>
<dbReference type="AlphaFoldDB" id="A0A8J9UWH9"/>
<evidence type="ECO:0000256" key="2">
    <source>
        <dbReference type="ARBA" id="ARBA00006339"/>
    </source>
</evidence>
<dbReference type="Proteomes" id="UP000838878">
    <property type="component" value="Chromosome 5"/>
</dbReference>
<keyword evidence="7" id="KW-0472">Membrane</keyword>
<keyword evidence="9" id="KW-0735">Signal-anchor</keyword>
<dbReference type="PANTHER" id="PTHR12137">
    <property type="entry name" value="CARBOHYDRATE SULFOTRANSFERASE"/>
    <property type="match status" value="1"/>
</dbReference>
<sequence>MHASSRSVVIFVCILFGVSGSENEIASEHSLELTQSLNLARQELIQEKCARLNLKWGLDDLPPNQLEHILVDDEHKLLYCYVPKVACTNWKRILMILAGKWNDTDVLSIPANLSHSPGMFRNLSSVSKEDRDKMLENYHKMIIVRNPFERLLSAYRNKLEGDLPSARYFQDRVGKRIIKAFRENPSNESLEYGHDVTFKEFALFLTNNSKELADVVNNEHWQPITSLCHPCLIKYTLVGKYETLVDDSLLALHTINGSHIQFPRLAHTSGTAEKLRKYFSQLDLPLIRKLYKLYKYDYKLFNYDLDNIVGFDLG</sequence>
<evidence type="ECO:0000256" key="5">
    <source>
        <dbReference type="ARBA" id="ARBA00022989"/>
    </source>
</evidence>
<evidence type="ECO:0000256" key="1">
    <source>
        <dbReference type="ARBA" id="ARBA00004323"/>
    </source>
</evidence>
<keyword evidence="5" id="KW-1133">Transmembrane helix</keyword>
<feature type="non-terminal residue" evidence="11">
    <location>
        <position position="314"/>
    </location>
</feature>
<organism evidence="11 12">
    <name type="scientific">Brenthis ino</name>
    <name type="common">lesser marbled fritillary</name>
    <dbReference type="NCBI Taxonomy" id="405034"/>
    <lineage>
        <taxon>Eukaryota</taxon>
        <taxon>Metazoa</taxon>
        <taxon>Ecdysozoa</taxon>
        <taxon>Arthropoda</taxon>
        <taxon>Hexapoda</taxon>
        <taxon>Insecta</taxon>
        <taxon>Pterygota</taxon>
        <taxon>Neoptera</taxon>
        <taxon>Endopterygota</taxon>
        <taxon>Lepidoptera</taxon>
        <taxon>Glossata</taxon>
        <taxon>Ditrysia</taxon>
        <taxon>Papilionoidea</taxon>
        <taxon>Nymphalidae</taxon>
        <taxon>Heliconiinae</taxon>
        <taxon>Argynnini</taxon>
        <taxon>Brenthis</taxon>
    </lineage>
</organism>
<dbReference type="EC" id="2.8.2.-" evidence="9"/>
<dbReference type="Gene3D" id="3.40.50.300">
    <property type="entry name" value="P-loop containing nucleotide triphosphate hydrolases"/>
    <property type="match status" value="1"/>
</dbReference>
<dbReference type="GO" id="GO:0000139">
    <property type="term" value="C:Golgi membrane"/>
    <property type="evidence" value="ECO:0007669"/>
    <property type="project" value="UniProtKB-SubCell"/>
</dbReference>
<feature type="chain" id="PRO_5035440092" description="Carbohydrate sulfotransferase" evidence="10">
    <location>
        <begin position="21"/>
        <end position="314"/>
    </location>
</feature>
<proteinExistence type="inferred from homology"/>
<keyword evidence="4" id="KW-0812">Transmembrane</keyword>
<evidence type="ECO:0000256" key="4">
    <source>
        <dbReference type="ARBA" id="ARBA00022692"/>
    </source>
</evidence>
<dbReference type="InterPro" id="IPR018011">
    <property type="entry name" value="Carb_sulfotrans_8-10"/>
</dbReference>
<keyword evidence="12" id="KW-1185">Reference proteome</keyword>
<dbReference type="EMBL" id="OV170225">
    <property type="protein sequence ID" value="CAH0726154.1"/>
    <property type="molecule type" value="Genomic_DNA"/>
</dbReference>
<comment type="similarity">
    <text evidence="2 9">Belongs to the sulfotransferase 2 family.</text>
</comment>
<evidence type="ECO:0000256" key="10">
    <source>
        <dbReference type="SAM" id="SignalP"/>
    </source>
</evidence>
<protein>
    <recommendedName>
        <fullName evidence="9">Carbohydrate sulfotransferase</fullName>
        <ecNumber evidence="9">2.8.2.-</ecNumber>
    </recommendedName>
</protein>
<dbReference type="PANTHER" id="PTHR12137:SF54">
    <property type="entry name" value="CARBOHYDRATE SULFOTRANSFERASE"/>
    <property type="match status" value="1"/>
</dbReference>
<keyword evidence="6 9" id="KW-0333">Golgi apparatus</keyword>
<dbReference type="InterPro" id="IPR027417">
    <property type="entry name" value="P-loop_NTPase"/>
</dbReference>
<keyword evidence="10" id="KW-0732">Signal</keyword>
<name>A0A8J9UWH9_9NEOP</name>